<evidence type="ECO:0000313" key="3">
    <source>
        <dbReference type="Proteomes" id="UP000271098"/>
    </source>
</evidence>
<organism evidence="4">
    <name type="scientific">Gongylonema pulchrum</name>
    <dbReference type="NCBI Taxonomy" id="637853"/>
    <lineage>
        <taxon>Eukaryota</taxon>
        <taxon>Metazoa</taxon>
        <taxon>Ecdysozoa</taxon>
        <taxon>Nematoda</taxon>
        <taxon>Chromadorea</taxon>
        <taxon>Rhabditida</taxon>
        <taxon>Spirurina</taxon>
        <taxon>Spiruromorpha</taxon>
        <taxon>Spiruroidea</taxon>
        <taxon>Gongylonematidae</taxon>
        <taxon>Gongylonema</taxon>
    </lineage>
</organism>
<evidence type="ECO:0000313" key="4">
    <source>
        <dbReference type="WBParaSite" id="GPUH_0000764101-mRNA-1"/>
    </source>
</evidence>
<dbReference type="GO" id="GO:0005737">
    <property type="term" value="C:cytoplasm"/>
    <property type="evidence" value="ECO:0007669"/>
    <property type="project" value="TreeGrafter"/>
</dbReference>
<proteinExistence type="predicted"/>
<dbReference type="GO" id="GO:0005856">
    <property type="term" value="C:cytoskeleton"/>
    <property type="evidence" value="ECO:0007669"/>
    <property type="project" value="TreeGrafter"/>
</dbReference>
<reference evidence="2 3" key="2">
    <citation type="submission" date="2018-11" db="EMBL/GenBank/DDBJ databases">
        <authorList>
            <consortium name="Pathogen Informatics"/>
        </authorList>
    </citation>
    <scope>NUCLEOTIDE SEQUENCE [LARGE SCALE GENOMIC DNA]</scope>
</reference>
<keyword evidence="3" id="KW-1185">Reference proteome</keyword>
<reference evidence="4" key="1">
    <citation type="submission" date="2016-06" db="UniProtKB">
        <authorList>
            <consortium name="WormBaseParasite"/>
        </authorList>
    </citation>
    <scope>IDENTIFICATION</scope>
</reference>
<evidence type="ECO:0000256" key="1">
    <source>
        <dbReference type="SAM" id="MobiDB-lite"/>
    </source>
</evidence>
<dbReference type="AlphaFoldDB" id="A0A183DFZ1"/>
<gene>
    <name evidence="2" type="ORF">GPUH_LOCUS7633</name>
</gene>
<dbReference type="PANTHER" id="PTHR24168:SF21">
    <property type="entry name" value="KANK, ISOFORM D"/>
    <property type="match status" value="1"/>
</dbReference>
<dbReference type="InterPro" id="IPR047184">
    <property type="entry name" value="KANK1-4"/>
</dbReference>
<dbReference type="PANTHER" id="PTHR24168">
    <property type="entry name" value="KN MOTIF AND ANKYRIN REPEAT DOMAIN-CONTAINING"/>
    <property type="match status" value="1"/>
</dbReference>
<dbReference type="WBParaSite" id="GPUH_0000764101-mRNA-1">
    <property type="protein sequence ID" value="GPUH_0000764101-mRNA-1"/>
    <property type="gene ID" value="GPUH_0000764101"/>
</dbReference>
<evidence type="ECO:0000313" key="2">
    <source>
        <dbReference type="EMBL" id="VDK59050.1"/>
    </source>
</evidence>
<feature type="compositionally biased region" description="Low complexity" evidence="1">
    <location>
        <begin position="42"/>
        <end position="51"/>
    </location>
</feature>
<name>A0A183DFZ1_9BILA</name>
<dbReference type="GO" id="GO:0030837">
    <property type="term" value="P:negative regulation of actin filament polymerization"/>
    <property type="evidence" value="ECO:0007669"/>
    <property type="project" value="InterPro"/>
</dbReference>
<feature type="region of interest" description="Disordered" evidence="1">
    <location>
        <begin position="40"/>
        <end position="66"/>
    </location>
</feature>
<dbReference type="Proteomes" id="UP000271098">
    <property type="component" value="Unassembled WGS sequence"/>
</dbReference>
<sequence>MRTLRNYSNGRVIALPRIVSTQLPRTPAASVQCASKTPIVIDDSSSSSSDSEGSYDTNEAAPHAQFHPTQQLTEAIEILKKHFEAKEVDAASLDWATKHAKHEWLKAAARKASSASQVEGFIDYLEAASDAVLKFVINLTDANVLLLTLQTSDFARIFSGLLIDRP</sequence>
<protein>
    <submittedName>
        <fullName evidence="4">Expressed conserved protein</fullName>
    </submittedName>
</protein>
<dbReference type="EMBL" id="UYRT01020204">
    <property type="protein sequence ID" value="VDK59050.1"/>
    <property type="molecule type" value="Genomic_DNA"/>
</dbReference>
<accession>A0A183DFZ1</accession>